<keyword evidence="4" id="KW-0997">Cell inner membrane</keyword>
<dbReference type="Proteomes" id="UP001165524">
    <property type="component" value="Unassembled WGS sequence"/>
</dbReference>
<dbReference type="InterPro" id="IPR011701">
    <property type="entry name" value="MFS"/>
</dbReference>
<comment type="similarity">
    <text evidence="4">Belongs to the major facilitator superfamily. YfcJ family.</text>
</comment>
<feature type="transmembrane region" description="Helical" evidence="4">
    <location>
        <begin position="210"/>
        <end position="231"/>
    </location>
</feature>
<dbReference type="Gene3D" id="1.20.1250.20">
    <property type="entry name" value="MFS general substrate transporter like domains"/>
    <property type="match status" value="2"/>
</dbReference>
<keyword evidence="3 4" id="KW-0472">Membrane</keyword>
<dbReference type="InterPro" id="IPR052714">
    <property type="entry name" value="MFS_Exporter"/>
</dbReference>
<reference evidence="6" key="1">
    <citation type="submission" date="2022-04" db="EMBL/GenBank/DDBJ databases">
        <title>Alcanivorax sp. CY1518 draft genome sequence.</title>
        <authorList>
            <person name="Zhao G."/>
            <person name="An M."/>
        </authorList>
    </citation>
    <scope>NUCLEOTIDE SEQUENCE</scope>
    <source>
        <strain evidence="6">CY1518</strain>
    </source>
</reference>
<dbReference type="NCBIfam" id="NF009048">
    <property type="entry name" value="PRK12382.1"/>
    <property type="match status" value="1"/>
</dbReference>
<dbReference type="EMBL" id="JALKII010000004">
    <property type="protein sequence ID" value="MCK0537740.1"/>
    <property type="molecule type" value="Genomic_DNA"/>
</dbReference>
<feature type="transmembrane region" description="Helical" evidence="4">
    <location>
        <begin position="166"/>
        <end position="189"/>
    </location>
</feature>
<evidence type="ECO:0000313" key="7">
    <source>
        <dbReference type="Proteomes" id="UP001165524"/>
    </source>
</evidence>
<feature type="transmembrane region" description="Helical" evidence="4">
    <location>
        <begin position="327"/>
        <end position="348"/>
    </location>
</feature>
<comment type="caution">
    <text evidence="6">The sequence shown here is derived from an EMBL/GenBank/DDBJ whole genome shotgun (WGS) entry which is preliminary data.</text>
</comment>
<dbReference type="InterPro" id="IPR020846">
    <property type="entry name" value="MFS_dom"/>
</dbReference>
<feature type="transmembrane region" description="Helical" evidence="4">
    <location>
        <begin position="143"/>
        <end position="160"/>
    </location>
</feature>
<keyword evidence="7" id="KW-1185">Reference proteome</keyword>
<feature type="transmembrane region" description="Helical" evidence="4">
    <location>
        <begin position="354"/>
        <end position="377"/>
    </location>
</feature>
<evidence type="ECO:0000256" key="3">
    <source>
        <dbReference type="ARBA" id="ARBA00023136"/>
    </source>
</evidence>
<feature type="transmembrane region" description="Helical" evidence="4">
    <location>
        <begin position="237"/>
        <end position="256"/>
    </location>
</feature>
<dbReference type="RefSeq" id="WP_246951631.1">
    <property type="nucleotide sequence ID" value="NZ_JALKII010000004.1"/>
</dbReference>
<dbReference type="PANTHER" id="PTHR23531">
    <property type="entry name" value="QUINOLENE RESISTANCE PROTEIN NORA"/>
    <property type="match status" value="1"/>
</dbReference>
<dbReference type="NCBIfam" id="NF003477">
    <property type="entry name" value="PRK05122.1"/>
    <property type="match status" value="1"/>
</dbReference>
<feature type="transmembrane region" description="Helical" evidence="4">
    <location>
        <begin position="111"/>
        <end position="131"/>
    </location>
</feature>
<protein>
    <recommendedName>
        <fullName evidence="4">Uncharacterized MFS-type transporter MU846_08460</fullName>
    </recommendedName>
</protein>
<dbReference type="PROSITE" id="PS50850">
    <property type="entry name" value="MFS"/>
    <property type="match status" value="1"/>
</dbReference>
<keyword evidence="4" id="KW-0813">Transport</keyword>
<proteinExistence type="inferred from homology"/>
<feature type="transmembrane region" description="Helical" evidence="4">
    <location>
        <begin position="292"/>
        <end position="315"/>
    </location>
</feature>
<name>A0ABT0E7C6_9GAMM</name>
<accession>A0ABT0E7C6</accession>
<organism evidence="6 7">
    <name type="scientific">Alcanivorax quisquiliarum</name>
    <dbReference type="NCBI Taxonomy" id="2933565"/>
    <lineage>
        <taxon>Bacteria</taxon>
        <taxon>Pseudomonadati</taxon>
        <taxon>Pseudomonadota</taxon>
        <taxon>Gammaproteobacteria</taxon>
        <taxon>Oceanospirillales</taxon>
        <taxon>Alcanivoracaceae</taxon>
        <taxon>Alcanivorax</taxon>
    </lineage>
</organism>
<evidence type="ECO:0000256" key="4">
    <source>
        <dbReference type="HAMAP-Rule" id="MF_02091"/>
    </source>
</evidence>
<feature type="transmembrane region" description="Helical" evidence="4">
    <location>
        <begin position="37"/>
        <end position="58"/>
    </location>
</feature>
<dbReference type="Pfam" id="PF07690">
    <property type="entry name" value="MFS_1"/>
    <property type="match status" value="1"/>
</dbReference>
<dbReference type="PANTHER" id="PTHR23531:SF1">
    <property type="entry name" value="QUINOLENE RESISTANCE PROTEIN NORA"/>
    <property type="match status" value="1"/>
</dbReference>
<evidence type="ECO:0000256" key="2">
    <source>
        <dbReference type="ARBA" id="ARBA00022989"/>
    </source>
</evidence>
<dbReference type="InterPro" id="IPR036259">
    <property type="entry name" value="MFS_trans_sf"/>
</dbReference>
<keyword evidence="4" id="KW-1003">Cell membrane</keyword>
<sequence length="390" mass="39816">MRHLALLCLATCTAFLTVGLPLPVISLFVHEQLGYSSVLVGTAVGIQFLATVLTRGHAGRQADTLGARPILLKGLLLCAASGLFYIGAAWLPLLNSGRFSVLILGRLTLGYGESLVVAGMLAWGIGTVGAAHSGRVMAWTGMAIYSAFALGAPIGLMLYGQGGLPLVGLVVLLLPGLGLLLIQRVPVVAVAAGVRRSFASVLGRIWQPGLALALQGVGFAAIGAFISLHFAEQGWRGAGLALTCFGIAYAFMRLVGGHLPDRLGGPPVALASLAVQSAGLWLLAFAPNAPVALLGAAIAGGGCSLVFPALGLVVVARTEPQVRATALGGYAAFQDIAYGVTGPITGLMVGSLGFASAFMAGALAAMLGWLIALWLWWQGRQHAAAGPANR</sequence>
<comment type="caution">
    <text evidence="4">Lacks conserved residue(s) required for the propagation of feature annotation.</text>
</comment>
<keyword evidence="2 4" id="KW-1133">Transmembrane helix</keyword>
<dbReference type="HAMAP" id="MF_02091">
    <property type="entry name" value="MFS_YfcJ"/>
    <property type="match status" value="1"/>
</dbReference>
<evidence type="ECO:0000313" key="6">
    <source>
        <dbReference type="EMBL" id="MCK0537740.1"/>
    </source>
</evidence>
<dbReference type="SUPFAM" id="SSF103473">
    <property type="entry name" value="MFS general substrate transporter"/>
    <property type="match status" value="1"/>
</dbReference>
<feature type="transmembrane region" description="Helical" evidence="4">
    <location>
        <begin position="268"/>
        <end position="286"/>
    </location>
</feature>
<feature type="domain" description="Major facilitator superfamily (MFS) profile" evidence="5">
    <location>
        <begin position="164"/>
        <end position="390"/>
    </location>
</feature>
<evidence type="ECO:0000256" key="1">
    <source>
        <dbReference type="ARBA" id="ARBA00022692"/>
    </source>
</evidence>
<keyword evidence="1 4" id="KW-0812">Transmembrane</keyword>
<comment type="subcellular location">
    <subcellularLocation>
        <location evidence="4">Cell inner membrane</location>
        <topology evidence="4">Multi-pass membrane protein</topology>
    </subcellularLocation>
</comment>
<dbReference type="InterPro" id="IPR037541">
    <property type="entry name" value="MFS_YfcJ"/>
</dbReference>
<feature type="transmembrane region" description="Helical" evidence="4">
    <location>
        <begin position="70"/>
        <end position="91"/>
    </location>
</feature>
<gene>
    <name evidence="6" type="ORF">MU846_08460</name>
</gene>
<evidence type="ECO:0000259" key="5">
    <source>
        <dbReference type="PROSITE" id="PS50850"/>
    </source>
</evidence>